<dbReference type="GO" id="GO:0008897">
    <property type="term" value="F:holo-[acyl-carrier-protein] synthase activity"/>
    <property type="evidence" value="ECO:0007669"/>
    <property type="project" value="UniProtKB-EC"/>
</dbReference>
<evidence type="ECO:0000259" key="4">
    <source>
        <dbReference type="Pfam" id="PF22624"/>
    </source>
</evidence>
<accession>A0AAD5TN81</accession>
<dbReference type="Pfam" id="PF22624">
    <property type="entry name" value="AASDHPPT_N"/>
    <property type="match status" value="1"/>
</dbReference>
<dbReference type="AlphaFoldDB" id="A0AAD5TN81"/>
<dbReference type="Pfam" id="PF01648">
    <property type="entry name" value="ACPS"/>
    <property type="match status" value="1"/>
</dbReference>
<proteinExistence type="predicted"/>
<dbReference type="GO" id="GO:0005829">
    <property type="term" value="C:cytosol"/>
    <property type="evidence" value="ECO:0007669"/>
    <property type="project" value="TreeGrafter"/>
</dbReference>
<feature type="domain" description="4'-phosphopantetheinyl transferase N-terminal" evidence="4">
    <location>
        <begin position="10"/>
        <end position="105"/>
    </location>
</feature>
<keyword evidence="6" id="KW-1185">Reference proteome</keyword>
<dbReference type="InterPro" id="IPR037143">
    <property type="entry name" value="4-PPantetheinyl_Trfase_dom_sf"/>
</dbReference>
<dbReference type="GO" id="GO:0019878">
    <property type="term" value="P:lysine biosynthetic process via aminoadipic acid"/>
    <property type="evidence" value="ECO:0007669"/>
    <property type="project" value="TreeGrafter"/>
</dbReference>
<comment type="caution">
    <text evidence="5">The sequence shown here is derived from an EMBL/GenBank/DDBJ whole genome shotgun (WGS) entry which is preliminary data.</text>
</comment>
<sequence>MLLWAFNVAAWEPSQETYTALTALLPADEASRIVRYHFPIDARRSLVGQLMARAAVCKAAANGTAWPDVVLQRTQWGKPELISPNIPNLLFNVSHHGSWAVLACSAHATMLGVDVGHVDSAVLSDPDFYSAFDHCFTPAEWRWIRSNPASQLARFYRLWTLKEAYVKAVGVGLGLDLMRVEFEVKGDDDEDIVVNVDGKWREEVRMGTTVLKADHPTSLCFVPSDKQGESEGGHGKLDFQVLAWEDLRMLLRDARVAI</sequence>
<evidence type="ECO:0000313" key="5">
    <source>
        <dbReference type="EMBL" id="KAJ3181275.1"/>
    </source>
</evidence>
<dbReference type="EMBL" id="JADGJQ010000013">
    <property type="protein sequence ID" value="KAJ3181275.1"/>
    <property type="molecule type" value="Genomic_DNA"/>
</dbReference>
<dbReference type="EC" id="2.7.8.7" evidence="1"/>
<evidence type="ECO:0000313" key="6">
    <source>
        <dbReference type="Proteomes" id="UP001212152"/>
    </source>
</evidence>
<dbReference type="GO" id="GO:0000287">
    <property type="term" value="F:magnesium ion binding"/>
    <property type="evidence" value="ECO:0007669"/>
    <property type="project" value="InterPro"/>
</dbReference>
<name>A0AAD5TN81_9FUNG</name>
<dbReference type="InterPro" id="IPR008278">
    <property type="entry name" value="4-PPantetheinyl_Trfase_dom"/>
</dbReference>
<protein>
    <recommendedName>
        <fullName evidence="1">holo-[acyl-carrier-protein] synthase</fullName>
        <ecNumber evidence="1">2.7.8.7</ecNumber>
    </recommendedName>
</protein>
<dbReference type="InterPro" id="IPR055066">
    <property type="entry name" value="AASDHPPT_N"/>
</dbReference>
<reference evidence="5" key="1">
    <citation type="submission" date="2020-05" db="EMBL/GenBank/DDBJ databases">
        <title>Phylogenomic resolution of chytrid fungi.</title>
        <authorList>
            <person name="Stajich J.E."/>
            <person name="Amses K."/>
            <person name="Simmons R."/>
            <person name="Seto K."/>
            <person name="Myers J."/>
            <person name="Bonds A."/>
            <person name="Quandt C.A."/>
            <person name="Barry K."/>
            <person name="Liu P."/>
            <person name="Grigoriev I."/>
            <person name="Longcore J.E."/>
            <person name="James T.Y."/>
        </authorList>
    </citation>
    <scope>NUCLEOTIDE SEQUENCE</scope>
    <source>
        <strain evidence="5">JEL0379</strain>
    </source>
</reference>
<dbReference type="Proteomes" id="UP001212152">
    <property type="component" value="Unassembled WGS sequence"/>
</dbReference>
<evidence type="ECO:0000256" key="1">
    <source>
        <dbReference type="ARBA" id="ARBA00013172"/>
    </source>
</evidence>
<evidence type="ECO:0000256" key="2">
    <source>
        <dbReference type="ARBA" id="ARBA00022679"/>
    </source>
</evidence>
<dbReference type="InterPro" id="IPR050559">
    <property type="entry name" value="P-Pant_transferase_sf"/>
</dbReference>
<organism evidence="5 6">
    <name type="scientific">Geranomyces variabilis</name>
    <dbReference type="NCBI Taxonomy" id="109894"/>
    <lineage>
        <taxon>Eukaryota</taxon>
        <taxon>Fungi</taxon>
        <taxon>Fungi incertae sedis</taxon>
        <taxon>Chytridiomycota</taxon>
        <taxon>Chytridiomycota incertae sedis</taxon>
        <taxon>Chytridiomycetes</taxon>
        <taxon>Spizellomycetales</taxon>
        <taxon>Powellomycetaceae</taxon>
        <taxon>Geranomyces</taxon>
    </lineage>
</organism>
<evidence type="ECO:0000259" key="3">
    <source>
        <dbReference type="Pfam" id="PF01648"/>
    </source>
</evidence>
<keyword evidence="2" id="KW-0808">Transferase</keyword>
<dbReference type="PANTHER" id="PTHR12215:SF10">
    <property type="entry name" value="L-AMINOADIPATE-SEMIALDEHYDE DEHYDROGENASE-PHOSPHOPANTETHEINYL TRANSFERASE"/>
    <property type="match status" value="1"/>
</dbReference>
<dbReference type="PANTHER" id="PTHR12215">
    <property type="entry name" value="PHOSPHOPANTETHEINE TRANSFERASE"/>
    <property type="match status" value="1"/>
</dbReference>
<feature type="domain" description="4'-phosphopantetheinyl transferase" evidence="3">
    <location>
        <begin position="111"/>
        <end position="191"/>
    </location>
</feature>
<gene>
    <name evidence="5" type="ORF">HDU87_001406</name>
</gene>
<dbReference type="Gene3D" id="3.90.470.20">
    <property type="entry name" value="4'-phosphopantetheinyl transferase domain"/>
    <property type="match status" value="2"/>
</dbReference>
<dbReference type="SUPFAM" id="SSF56214">
    <property type="entry name" value="4'-phosphopantetheinyl transferase"/>
    <property type="match status" value="2"/>
</dbReference>